<keyword evidence="11" id="KW-1185">Reference proteome</keyword>
<keyword evidence="6 8" id="KW-1133">Transmembrane helix</keyword>
<evidence type="ECO:0000256" key="6">
    <source>
        <dbReference type="ARBA" id="ARBA00022989"/>
    </source>
</evidence>
<evidence type="ECO:0000256" key="1">
    <source>
        <dbReference type="ARBA" id="ARBA00004167"/>
    </source>
</evidence>
<dbReference type="InterPro" id="IPR008166">
    <property type="entry name" value="Glyco_transf_92"/>
</dbReference>
<dbReference type="GO" id="GO:0016020">
    <property type="term" value="C:membrane"/>
    <property type="evidence" value="ECO:0007669"/>
    <property type="project" value="UniProtKB-SubCell"/>
</dbReference>
<protein>
    <recommendedName>
        <fullName evidence="8">Glycosyltransferase family 92 protein</fullName>
        <ecNumber evidence="8">2.4.1.-</ecNumber>
    </recommendedName>
</protein>
<evidence type="ECO:0000256" key="7">
    <source>
        <dbReference type="ARBA" id="ARBA00023136"/>
    </source>
</evidence>
<keyword evidence="4 8" id="KW-0808">Transferase</keyword>
<dbReference type="AlphaFoldDB" id="A0A7M7KYR0"/>
<dbReference type="KEGG" id="vde:111255297"/>
<dbReference type="FunCoup" id="A0A7M7KYR0">
    <property type="interactions" value="3"/>
</dbReference>
<evidence type="ECO:0000256" key="8">
    <source>
        <dbReference type="RuleBase" id="RU366017"/>
    </source>
</evidence>
<dbReference type="OMA" id="WHHLDMV"/>
<reference evidence="10" key="1">
    <citation type="submission" date="2021-01" db="UniProtKB">
        <authorList>
            <consortium name="EnsemblMetazoa"/>
        </authorList>
    </citation>
    <scope>IDENTIFICATION</scope>
</reference>
<evidence type="ECO:0000256" key="3">
    <source>
        <dbReference type="ARBA" id="ARBA00022676"/>
    </source>
</evidence>
<name>A0A7M7KYR0_VARDE</name>
<dbReference type="InParanoid" id="A0A7M7KYR0"/>
<dbReference type="PANTHER" id="PTHR21461:SF40">
    <property type="entry name" value="GLYCOSYLTRANSFERASE FAMILY 92 PROTEIN"/>
    <property type="match status" value="1"/>
</dbReference>
<feature type="compositionally biased region" description="Polar residues" evidence="9">
    <location>
        <begin position="287"/>
        <end position="296"/>
    </location>
</feature>
<evidence type="ECO:0000256" key="9">
    <source>
        <dbReference type="SAM" id="MobiDB-lite"/>
    </source>
</evidence>
<dbReference type="EnsemblMetazoa" id="XM_022817105">
    <property type="protein sequence ID" value="XP_022672840"/>
    <property type="gene ID" value="LOC111255297"/>
</dbReference>
<feature type="transmembrane region" description="Helical" evidence="8">
    <location>
        <begin position="79"/>
        <end position="101"/>
    </location>
</feature>
<dbReference type="PANTHER" id="PTHR21461">
    <property type="entry name" value="GLYCOSYLTRANSFERASE FAMILY 92 PROTEIN"/>
    <property type="match status" value="1"/>
</dbReference>
<dbReference type="GO" id="GO:0005737">
    <property type="term" value="C:cytoplasm"/>
    <property type="evidence" value="ECO:0007669"/>
    <property type="project" value="TreeGrafter"/>
</dbReference>
<evidence type="ECO:0000256" key="4">
    <source>
        <dbReference type="ARBA" id="ARBA00022679"/>
    </source>
</evidence>
<keyword evidence="3 8" id="KW-0328">Glycosyltransferase</keyword>
<comment type="subcellular location">
    <subcellularLocation>
        <location evidence="1">Membrane</location>
        <topology evidence="1">Single-pass membrane protein</topology>
    </subcellularLocation>
</comment>
<keyword evidence="5 8" id="KW-0812">Transmembrane</keyword>
<evidence type="ECO:0000256" key="5">
    <source>
        <dbReference type="ARBA" id="ARBA00022692"/>
    </source>
</evidence>
<comment type="similarity">
    <text evidence="2 8">Belongs to the glycosyltransferase 92 family.</text>
</comment>
<proteinExistence type="inferred from homology"/>
<evidence type="ECO:0000256" key="2">
    <source>
        <dbReference type="ARBA" id="ARBA00007647"/>
    </source>
</evidence>
<dbReference type="GeneID" id="111255297"/>
<organism evidence="10 11">
    <name type="scientific">Varroa destructor</name>
    <name type="common">Honeybee mite</name>
    <dbReference type="NCBI Taxonomy" id="109461"/>
    <lineage>
        <taxon>Eukaryota</taxon>
        <taxon>Metazoa</taxon>
        <taxon>Ecdysozoa</taxon>
        <taxon>Arthropoda</taxon>
        <taxon>Chelicerata</taxon>
        <taxon>Arachnida</taxon>
        <taxon>Acari</taxon>
        <taxon>Parasitiformes</taxon>
        <taxon>Mesostigmata</taxon>
        <taxon>Gamasina</taxon>
        <taxon>Dermanyssoidea</taxon>
        <taxon>Varroidae</taxon>
        <taxon>Varroa</taxon>
    </lineage>
</organism>
<dbReference type="Proteomes" id="UP000594260">
    <property type="component" value="Unplaced"/>
</dbReference>
<feature type="region of interest" description="Disordered" evidence="9">
    <location>
        <begin position="282"/>
        <end position="309"/>
    </location>
</feature>
<evidence type="ECO:0000313" key="11">
    <source>
        <dbReference type="Proteomes" id="UP000594260"/>
    </source>
</evidence>
<accession>A0A7M7KYR0</accession>
<dbReference type="EC" id="2.4.1.-" evidence="8"/>
<dbReference type="Pfam" id="PF01697">
    <property type="entry name" value="Glyco_transf_92"/>
    <property type="match status" value="1"/>
</dbReference>
<keyword evidence="7 8" id="KW-0472">Membrane</keyword>
<dbReference type="OrthoDB" id="2526284at2759"/>
<sequence length="595" mass="68233">MYRTCDDEPNRSCSGGDGLVRYAEEVSQRVQLNSSPKLPGTLALANSMLLSGRSGRLMRRQVRQAMHRARQTSERNSRSVYFLGVFFVLVVFMLLAEVVYVDPYSTVTTYGSTQPKDSSWLYNIVPSLGNNFERVEEVHLEMGEINTHKLDKLYSEARTDHWQPIGNVGDKFFVFSAFMDRRRNVIKYVRVIAVARTRFTDRVKCVFWSANRTSVVATVLASNRLIRENWNLRYSAFFLLCPIPLNSGLPRDYVPHAISLQRVREPVSLFPSNIILVHDNEHDPNQVPAQAGQTKASGGEPEAVGSLSNSATARGSSRIQWAASSKGRMAVCVKPIHYDYDQLSRFAEFVEMHRLLGYQHFFFYNHTIGPHVGALVNNYVQRGIATVLPWQLDLVSQREIRTEGLFAALNDCLYRSMYRFQYTAMVDFDEVIVPKLKANSTVLELLTVLRRANPMRHGAFSFQNAFFYLQYPDEEVPFPDPAKELLYLRKTRRKGKLHNHRLRSKYIVVPERVQEVGNHFVWEFMPNFHMFNVNPNAGFLHHYRICEFGGDSCTINSSSVVDKTLHAYADRLVDAYARAMSVVHPANYSRYYIDA</sequence>
<dbReference type="RefSeq" id="XP_022672840.1">
    <property type="nucleotide sequence ID" value="XM_022817105.1"/>
</dbReference>
<dbReference type="GO" id="GO:0016757">
    <property type="term" value="F:glycosyltransferase activity"/>
    <property type="evidence" value="ECO:0007669"/>
    <property type="project" value="UniProtKB-UniRule"/>
</dbReference>
<evidence type="ECO:0000313" key="10">
    <source>
        <dbReference type="EnsemblMetazoa" id="XP_022672840"/>
    </source>
</evidence>